<name>A0ABV0UFP6_9TELE</name>
<dbReference type="EMBL" id="JAHRIQ010070579">
    <property type="protein sequence ID" value="MEQ2244053.1"/>
    <property type="molecule type" value="Genomic_DNA"/>
</dbReference>
<evidence type="ECO:0008006" key="3">
    <source>
        <dbReference type="Google" id="ProtNLM"/>
    </source>
</evidence>
<evidence type="ECO:0000313" key="2">
    <source>
        <dbReference type="Proteomes" id="UP001482620"/>
    </source>
</evidence>
<comment type="caution">
    <text evidence="1">The sequence shown here is derived from an EMBL/GenBank/DDBJ whole genome shotgun (WGS) entry which is preliminary data.</text>
</comment>
<sequence length="136" mass="14831">MHLFSIYLFNVLPFHSDSFNVTRSHSTVNSSTTLTSGGRASSLSSNCQWFSGNTPGSVLSRARPSAVEPRCLKRASGKGASVFCPSLLPRRGKRLRGTRLRGLVLGLLSCVNSEGGSWTCPDMQTQDVNKRRRLNS</sequence>
<evidence type="ECO:0000313" key="1">
    <source>
        <dbReference type="EMBL" id="MEQ2244053.1"/>
    </source>
</evidence>
<proteinExistence type="predicted"/>
<organism evidence="1 2">
    <name type="scientific">Ilyodon furcidens</name>
    <name type="common">goldbreast splitfin</name>
    <dbReference type="NCBI Taxonomy" id="33524"/>
    <lineage>
        <taxon>Eukaryota</taxon>
        <taxon>Metazoa</taxon>
        <taxon>Chordata</taxon>
        <taxon>Craniata</taxon>
        <taxon>Vertebrata</taxon>
        <taxon>Euteleostomi</taxon>
        <taxon>Actinopterygii</taxon>
        <taxon>Neopterygii</taxon>
        <taxon>Teleostei</taxon>
        <taxon>Neoteleostei</taxon>
        <taxon>Acanthomorphata</taxon>
        <taxon>Ovalentaria</taxon>
        <taxon>Atherinomorphae</taxon>
        <taxon>Cyprinodontiformes</taxon>
        <taxon>Goodeidae</taxon>
        <taxon>Ilyodon</taxon>
    </lineage>
</organism>
<dbReference type="Proteomes" id="UP001482620">
    <property type="component" value="Unassembled WGS sequence"/>
</dbReference>
<accession>A0ABV0UFP6</accession>
<keyword evidence="2" id="KW-1185">Reference proteome</keyword>
<reference evidence="1 2" key="1">
    <citation type="submission" date="2021-06" db="EMBL/GenBank/DDBJ databases">
        <authorList>
            <person name="Palmer J.M."/>
        </authorList>
    </citation>
    <scope>NUCLEOTIDE SEQUENCE [LARGE SCALE GENOMIC DNA]</scope>
    <source>
        <strain evidence="2">if_2019</strain>
        <tissue evidence="1">Muscle</tissue>
    </source>
</reference>
<gene>
    <name evidence="1" type="ORF">ILYODFUR_013241</name>
</gene>
<protein>
    <recommendedName>
        <fullName evidence="3">Secreted protein</fullName>
    </recommendedName>
</protein>